<keyword evidence="2" id="KW-1185">Reference proteome</keyword>
<dbReference type="AlphaFoldDB" id="A0A150XAR7"/>
<dbReference type="EMBL" id="LRPC01000012">
    <property type="protein sequence ID" value="KYG75808.1"/>
    <property type="molecule type" value="Genomic_DNA"/>
</dbReference>
<dbReference type="Proteomes" id="UP000075606">
    <property type="component" value="Unassembled WGS sequence"/>
</dbReference>
<evidence type="ECO:0000313" key="1">
    <source>
        <dbReference type="EMBL" id="KYG75808.1"/>
    </source>
</evidence>
<evidence type="ECO:0000313" key="2">
    <source>
        <dbReference type="Proteomes" id="UP000075606"/>
    </source>
</evidence>
<organism evidence="1 2">
    <name type="scientific">Roseivirga spongicola</name>
    <dbReference type="NCBI Taxonomy" id="333140"/>
    <lineage>
        <taxon>Bacteria</taxon>
        <taxon>Pseudomonadati</taxon>
        <taxon>Bacteroidota</taxon>
        <taxon>Cytophagia</taxon>
        <taxon>Cytophagales</taxon>
        <taxon>Roseivirgaceae</taxon>
        <taxon>Roseivirga</taxon>
    </lineage>
</organism>
<comment type="caution">
    <text evidence="1">The sequence shown here is derived from an EMBL/GenBank/DDBJ whole genome shotgun (WGS) entry which is preliminary data.</text>
</comment>
<sequence>MKTNNNQKLKIMKKLKVFVAFGALCFLMSSCVYSLFPIYTEDTLVYLPELLGKWQLDANDPNSYIEFTPTSEKEDATVKLNNVTSKFEMNDDSDGDKETYSYQLSGDSWSIKSDDPITIKKNGEIISDQAEVKAHYDSLFGTLNSDMKNGLGKMVKELDSAANSEGSKLNKALNDLGDGLGKLGDALKKAEAKFKGTAYVSTEESYRMTVSDDGTIQSYMVHIVEIGSEYFMDMYPLPEFTDNTFSENLFPVHTFMKLDVQGDRLSLIPFDLEKLNELFESNLIRLRHEYVDGNVVITAQPKEIQKFLSKYSNDETVFEEVESYNRLVQ</sequence>
<proteinExistence type="predicted"/>
<gene>
    <name evidence="1" type="ORF">AWW68_08230</name>
</gene>
<accession>A0A150XAR7</accession>
<name>A0A150XAR7_9BACT</name>
<dbReference type="PROSITE" id="PS51257">
    <property type="entry name" value="PROKAR_LIPOPROTEIN"/>
    <property type="match status" value="1"/>
</dbReference>
<protein>
    <submittedName>
        <fullName evidence="1">Uncharacterized protein</fullName>
    </submittedName>
</protein>
<reference evidence="1 2" key="1">
    <citation type="submission" date="2016-01" db="EMBL/GenBank/DDBJ databases">
        <title>Genome sequencing of Roseivirga spongicola UST030701-084.</title>
        <authorList>
            <person name="Selvaratnam C."/>
            <person name="Thevarajoo S."/>
            <person name="Goh K.M."/>
            <person name="Ee R."/>
            <person name="Chan K.-G."/>
            <person name="Chong C.S."/>
        </authorList>
    </citation>
    <scope>NUCLEOTIDE SEQUENCE [LARGE SCALE GENOMIC DNA]</scope>
    <source>
        <strain evidence="1 2">UST030701-084</strain>
    </source>
</reference>
<dbReference type="STRING" id="333140.AWW68_08230"/>